<keyword evidence="2" id="KW-1185">Reference proteome</keyword>
<dbReference type="KEGG" id="nsl:BOX37_16900"/>
<dbReference type="Pfam" id="PF13563">
    <property type="entry name" value="2_5_RNA_ligase2"/>
    <property type="match status" value="1"/>
</dbReference>
<name>A0A1J0VTL6_9NOCA</name>
<dbReference type="RefSeq" id="WP_071928536.1">
    <property type="nucleotide sequence ID" value="NZ_CP018082.1"/>
</dbReference>
<evidence type="ECO:0000313" key="2">
    <source>
        <dbReference type="Proteomes" id="UP000183810"/>
    </source>
</evidence>
<evidence type="ECO:0008006" key="3">
    <source>
        <dbReference type="Google" id="ProtNLM"/>
    </source>
</evidence>
<dbReference type="AlphaFoldDB" id="A0A1J0VTL6"/>
<reference evidence="1" key="1">
    <citation type="submission" date="2016-11" db="EMBL/GenBank/DDBJ databases">
        <authorList>
            <person name="Jaros S."/>
            <person name="Januszkiewicz K."/>
            <person name="Wedrychowicz H."/>
        </authorList>
    </citation>
    <scope>NUCLEOTIDE SEQUENCE [LARGE SCALE GENOMIC DNA]</scope>
    <source>
        <strain evidence="1">Y48</strain>
    </source>
</reference>
<protein>
    <recommendedName>
        <fullName evidence="3">2'-5' RNA ligase</fullName>
    </recommendedName>
</protein>
<dbReference type="Gene3D" id="3.90.1140.10">
    <property type="entry name" value="Cyclic phosphodiesterase"/>
    <property type="match status" value="1"/>
</dbReference>
<dbReference type="OrthoDB" id="4541754at2"/>
<dbReference type="SUPFAM" id="SSF55144">
    <property type="entry name" value="LigT-like"/>
    <property type="match status" value="1"/>
</dbReference>
<sequence>MITSEMTVASRWWWRPGWTPGRSFYDWQVTPTQPVADKLVEIFAPVLTRLRGFEQVDATRLRVSVQGIGFVDGVKGVDLAALIAGARDLLAAHAPFPLTFGPPVVAADSVRLPIALPEELLRVREDLVSALTGVWIRERIPEFGEPLHPHLTLAHAAEPRPVRAIEAALAADGFADFSLDDTVSEVSLVELLCENSRYDLCEVSAAELLRAPDPVVERVGDDGPVFGMSTRHVGADLLAG</sequence>
<evidence type="ECO:0000313" key="1">
    <source>
        <dbReference type="EMBL" id="APE35346.1"/>
    </source>
</evidence>
<dbReference type="Proteomes" id="UP000183810">
    <property type="component" value="Chromosome"/>
</dbReference>
<proteinExistence type="predicted"/>
<gene>
    <name evidence="1" type="ORF">BOX37_16900</name>
</gene>
<accession>A0A1J0VTL6</accession>
<dbReference type="EMBL" id="CP018082">
    <property type="protein sequence ID" value="APE35346.1"/>
    <property type="molecule type" value="Genomic_DNA"/>
</dbReference>
<dbReference type="InterPro" id="IPR009097">
    <property type="entry name" value="Cyclic_Pdiesterase"/>
</dbReference>
<organism evidence="1 2">
    <name type="scientific">Nocardia mangyaensis</name>
    <dbReference type="NCBI Taxonomy" id="2213200"/>
    <lineage>
        <taxon>Bacteria</taxon>
        <taxon>Bacillati</taxon>
        <taxon>Actinomycetota</taxon>
        <taxon>Actinomycetes</taxon>
        <taxon>Mycobacteriales</taxon>
        <taxon>Nocardiaceae</taxon>
        <taxon>Nocardia</taxon>
    </lineage>
</organism>